<dbReference type="PANTHER" id="PTHR45724">
    <property type="entry name" value="AQUAPORIN NIP2-1"/>
    <property type="match status" value="1"/>
</dbReference>
<dbReference type="InterPro" id="IPR000425">
    <property type="entry name" value="MIP"/>
</dbReference>
<sequence>MKKLLAEFLATFALVFAGTGAIVVNQMSGGVIGHAGVAAVFGLIVLAMIHCFGSVSGAHMNPAVTLGFAVAGRFPWRETGGYILAQCAGAIAASLLVKFLFPASLTLGATLPAGSVQQSFVLELAMSALLMLVILRVSAEAEEKGTAASLAIAATVGLEAMFGGPVSGASMNPARSLGPALVSGHLAGLWIYLVATTAGALLAVPLCALMRAPGCCGKISTQS</sequence>
<evidence type="ECO:0000256" key="2">
    <source>
        <dbReference type="ARBA" id="ARBA00022448"/>
    </source>
</evidence>
<feature type="transmembrane region" description="Helical" evidence="7">
    <location>
        <begin position="82"/>
        <end position="101"/>
    </location>
</feature>
<comment type="subcellular location">
    <subcellularLocation>
        <location evidence="1">Membrane</location>
        <topology evidence="1">Multi-pass membrane protein</topology>
    </subcellularLocation>
</comment>
<dbReference type="RefSeq" id="WP_264515910.1">
    <property type="nucleotide sequence ID" value="NZ_JAPDDR010000014.1"/>
</dbReference>
<evidence type="ECO:0000256" key="5">
    <source>
        <dbReference type="ARBA" id="ARBA00023136"/>
    </source>
</evidence>
<keyword evidence="9" id="KW-1185">Reference proteome</keyword>
<keyword evidence="4 7" id="KW-1133">Transmembrane helix</keyword>
<evidence type="ECO:0000256" key="4">
    <source>
        <dbReference type="ARBA" id="ARBA00022989"/>
    </source>
</evidence>
<evidence type="ECO:0000256" key="7">
    <source>
        <dbReference type="SAM" id="Phobius"/>
    </source>
</evidence>
<evidence type="ECO:0000313" key="8">
    <source>
        <dbReference type="EMBL" id="MCW1916336.1"/>
    </source>
</evidence>
<comment type="similarity">
    <text evidence="6">Belongs to the MIP/aquaporin (TC 1.A.8) family.</text>
</comment>
<feature type="transmembrane region" description="Helical" evidence="7">
    <location>
        <begin position="147"/>
        <end position="169"/>
    </location>
</feature>
<proteinExistence type="inferred from homology"/>
<keyword evidence="3 6" id="KW-0812">Transmembrane</keyword>
<evidence type="ECO:0000256" key="6">
    <source>
        <dbReference type="RuleBase" id="RU000477"/>
    </source>
</evidence>
<reference evidence="8" key="1">
    <citation type="submission" date="2022-10" db="EMBL/GenBank/DDBJ databases">
        <title>Luteolibacter sp. GHJ8, whole genome shotgun sequencing project.</title>
        <authorList>
            <person name="Zhao G."/>
            <person name="Shen L."/>
        </authorList>
    </citation>
    <scope>NUCLEOTIDE SEQUENCE</scope>
    <source>
        <strain evidence="8">GHJ8</strain>
    </source>
</reference>
<name>A0ABT3GA10_9BACT</name>
<feature type="transmembrane region" description="Helical" evidence="7">
    <location>
        <begin position="31"/>
        <end position="52"/>
    </location>
</feature>
<gene>
    <name evidence="8" type="ORF">OJ996_22295</name>
</gene>
<dbReference type="Proteomes" id="UP001165653">
    <property type="component" value="Unassembled WGS sequence"/>
</dbReference>
<dbReference type="EMBL" id="JAPDDR010000014">
    <property type="protein sequence ID" value="MCW1916336.1"/>
    <property type="molecule type" value="Genomic_DNA"/>
</dbReference>
<dbReference type="InterPro" id="IPR023271">
    <property type="entry name" value="Aquaporin-like"/>
</dbReference>
<dbReference type="Gene3D" id="1.20.1080.10">
    <property type="entry name" value="Glycerol uptake facilitator protein"/>
    <property type="match status" value="1"/>
</dbReference>
<dbReference type="SUPFAM" id="SSF81338">
    <property type="entry name" value="Aquaporin-like"/>
    <property type="match status" value="1"/>
</dbReference>
<dbReference type="PANTHER" id="PTHR45724:SF13">
    <property type="entry name" value="AQUAPORIN NIP1-1-RELATED"/>
    <property type="match status" value="1"/>
</dbReference>
<dbReference type="Pfam" id="PF00230">
    <property type="entry name" value="MIP"/>
    <property type="match status" value="1"/>
</dbReference>
<keyword evidence="5 7" id="KW-0472">Membrane</keyword>
<dbReference type="InterPro" id="IPR034294">
    <property type="entry name" value="Aquaporin_transptr"/>
</dbReference>
<protein>
    <submittedName>
        <fullName evidence="8">Aquaporin</fullName>
    </submittedName>
</protein>
<keyword evidence="2 6" id="KW-0813">Transport</keyword>
<feature type="transmembrane region" description="Helical" evidence="7">
    <location>
        <begin position="116"/>
        <end position="135"/>
    </location>
</feature>
<comment type="caution">
    <text evidence="8">The sequence shown here is derived from an EMBL/GenBank/DDBJ whole genome shotgun (WGS) entry which is preliminary data.</text>
</comment>
<feature type="transmembrane region" description="Helical" evidence="7">
    <location>
        <begin position="189"/>
        <end position="210"/>
    </location>
</feature>
<evidence type="ECO:0000313" key="9">
    <source>
        <dbReference type="Proteomes" id="UP001165653"/>
    </source>
</evidence>
<dbReference type="PROSITE" id="PS00221">
    <property type="entry name" value="MIP"/>
    <property type="match status" value="1"/>
</dbReference>
<evidence type="ECO:0000256" key="1">
    <source>
        <dbReference type="ARBA" id="ARBA00004141"/>
    </source>
</evidence>
<organism evidence="8 9">
    <name type="scientific">Luteolibacter rhizosphaerae</name>
    <dbReference type="NCBI Taxonomy" id="2989719"/>
    <lineage>
        <taxon>Bacteria</taxon>
        <taxon>Pseudomonadati</taxon>
        <taxon>Verrucomicrobiota</taxon>
        <taxon>Verrucomicrobiia</taxon>
        <taxon>Verrucomicrobiales</taxon>
        <taxon>Verrucomicrobiaceae</taxon>
        <taxon>Luteolibacter</taxon>
    </lineage>
</organism>
<evidence type="ECO:0000256" key="3">
    <source>
        <dbReference type="ARBA" id="ARBA00022692"/>
    </source>
</evidence>
<dbReference type="PRINTS" id="PR00783">
    <property type="entry name" value="MINTRINSICP"/>
</dbReference>
<accession>A0ABT3GA10</accession>
<dbReference type="InterPro" id="IPR022357">
    <property type="entry name" value="MIP_CS"/>
</dbReference>